<feature type="domain" description="Glucosamine inositolphosphorylceramide transferase 1 N-terminal" evidence="3">
    <location>
        <begin position="36"/>
        <end position="287"/>
    </location>
</feature>
<gene>
    <name evidence="4" type="ORF">H6A19_02025</name>
</gene>
<dbReference type="Proteomes" id="UP000767334">
    <property type="component" value="Unassembled WGS sequence"/>
</dbReference>
<evidence type="ECO:0000256" key="1">
    <source>
        <dbReference type="ARBA" id="ARBA00022651"/>
    </source>
</evidence>
<dbReference type="EMBL" id="JACJLL010000007">
    <property type="protein sequence ID" value="MBM6818126.1"/>
    <property type="molecule type" value="Genomic_DNA"/>
</dbReference>
<dbReference type="PANTHER" id="PTHR43772:SF2">
    <property type="entry name" value="PUTATIVE (AFU_ORTHOLOGUE AFUA_2G04480)-RELATED"/>
    <property type="match status" value="1"/>
</dbReference>
<reference evidence="4 5" key="1">
    <citation type="journal article" date="2021" name="Sci. Rep.">
        <title>The distribution of antibiotic resistance genes in chicken gut microbiota commensals.</title>
        <authorList>
            <person name="Juricova H."/>
            <person name="Matiasovicova J."/>
            <person name="Kubasova T."/>
            <person name="Cejkova D."/>
            <person name="Rychlik I."/>
        </authorList>
    </citation>
    <scope>NUCLEOTIDE SEQUENCE [LARGE SCALE GENOMIC DNA]</scope>
    <source>
        <strain evidence="4 5">An435</strain>
    </source>
</reference>
<dbReference type="SUPFAM" id="SSF75005">
    <property type="entry name" value="Arabinanase/levansucrase/invertase"/>
    <property type="match status" value="1"/>
</dbReference>
<keyword evidence="5" id="KW-1185">Reference proteome</keyword>
<accession>A0ABS2FDQ8</accession>
<dbReference type="PANTHER" id="PTHR43772">
    <property type="entry name" value="ENDO-1,4-BETA-XYLANASE"/>
    <property type="match status" value="1"/>
</dbReference>
<protein>
    <recommendedName>
        <fullName evidence="3">Glucosamine inositolphosphorylceramide transferase 1 N-terminal domain-containing protein</fullName>
    </recommendedName>
</protein>
<proteinExistence type="predicted"/>
<dbReference type="InterPro" id="IPR056442">
    <property type="entry name" value="GINT1_N"/>
</dbReference>
<comment type="caution">
    <text evidence="4">The sequence shown here is derived from an EMBL/GenBank/DDBJ whole genome shotgun (WGS) entry which is preliminary data.</text>
</comment>
<keyword evidence="1" id="KW-0858">Xylan degradation</keyword>
<organism evidence="4 5">
    <name type="scientific">Clostridium saudiense</name>
    <dbReference type="NCBI Taxonomy" id="1414720"/>
    <lineage>
        <taxon>Bacteria</taxon>
        <taxon>Bacillati</taxon>
        <taxon>Bacillota</taxon>
        <taxon>Clostridia</taxon>
        <taxon>Eubacteriales</taxon>
        <taxon>Clostridiaceae</taxon>
        <taxon>Clostridium</taxon>
    </lineage>
</organism>
<evidence type="ECO:0000259" key="3">
    <source>
        <dbReference type="Pfam" id="PF24793"/>
    </source>
</evidence>
<keyword evidence="2" id="KW-0119">Carbohydrate metabolism</keyword>
<evidence type="ECO:0000313" key="5">
    <source>
        <dbReference type="Proteomes" id="UP000767334"/>
    </source>
</evidence>
<dbReference type="InterPro" id="IPR052176">
    <property type="entry name" value="Glycosyl_Hydrlase_43_Enz"/>
</dbReference>
<name>A0ABS2FDQ8_9CLOT</name>
<dbReference type="Gene3D" id="2.115.10.20">
    <property type="entry name" value="Glycosyl hydrolase domain, family 43"/>
    <property type="match status" value="1"/>
</dbReference>
<keyword evidence="1" id="KW-0624">Polysaccharide degradation</keyword>
<evidence type="ECO:0000256" key="2">
    <source>
        <dbReference type="ARBA" id="ARBA00023277"/>
    </source>
</evidence>
<dbReference type="Pfam" id="PF24793">
    <property type="entry name" value="GINT1_N"/>
    <property type="match status" value="1"/>
</dbReference>
<dbReference type="RefSeq" id="WP_148324211.1">
    <property type="nucleotide sequence ID" value="NZ_JACJLL010000007.1"/>
</dbReference>
<sequence length="309" mass="36425">MRNLFNKLFYVYDMWGIGIYEGDDIHKIYPSKNAKVPVLSGKDVTDCKARFVADPFMIKHDNVWYMFFEIYDDVKSKGLIGVATSNDAYKWEYKKIVLEEDFHLSYPYVFKLNNKIYMIPETGESGYIKIYEAINFPYEWKCISNIIEGNYWDPSLVIHDDKFWIFAKGEKPYKDSLYLFYSDSLESGWKAHCCNPIIKEDAVRCRPGGRIIKDNGKLYRYSQDCSIHYGKSTIAFEIETMTTKEYKEKELGVIIKGCDINKTWNKDGMHTVDIQNVNDRYLAAVDGFYYKRVNKISRNIEFLLRKIKK</sequence>
<evidence type="ECO:0000313" key="4">
    <source>
        <dbReference type="EMBL" id="MBM6818126.1"/>
    </source>
</evidence>
<dbReference type="InterPro" id="IPR023296">
    <property type="entry name" value="Glyco_hydro_beta-prop_sf"/>
</dbReference>